<dbReference type="SUPFAM" id="SSF51283">
    <property type="entry name" value="dUTPase-like"/>
    <property type="match status" value="1"/>
</dbReference>
<dbReference type="InterPro" id="IPR001969">
    <property type="entry name" value="Aspartic_peptidase_AS"/>
</dbReference>
<evidence type="ECO:0000313" key="6">
    <source>
        <dbReference type="Proteomes" id="UP000541811"/>
    </source>
</evidence>
<sequence>TGSAGLDLATAHTVTLLDPSVHLLSTNISGPLPPRTQALLLGRSSTTLTGLFVLPGVVDSDSTDEIKIMAWTPFPPCTIPKASLIAHLILIPKEVGSPAPSQPQQQRRGGFGSTGNPQILWVQSMSQKRPIYQCTLIRGGQQVVLNGIIDTGADVTVIS</sequence>
<dbReference type="Gene3D" id="2.70.40.10">
    <property type="match status" value="1"/>
</dbReference>
<dbReference type="InterPro" id="IPR051592">
    <property type="entry name" value="HERV-K_Pro_peptidase_A2"/>
</dbReference>
<dbReference type="InterPro" id="IPR036157">
    <property type="entry name" value="dUTPase-like_sf"/>
</dbReference>
<dbReference type="AlphaFoldDB" id="A0A7L0I3Q0"/>
<keyword evidence="1" id="KW-0645">Protease</keyword>
<dbReference type="SUPFAM" id="SSF50630">
    <property type="entry name" value="Acid proteases"/>
    <property type="match status" value="1"/>
</dbReference>
<reference evidence="5 6" key="1">
    <citation type="submission" date="2019-09" db="EMBL/GenBank/DDBJ databases">
        <title>Bird 10,000 Genomes (B10K) Project - Family phase.</title>
        <authorList>
            <person name="Zhang G."/>
        </authorList>
    </citation>
    <scope>NUCLEOTIDE SEQUENCE [LARGE SCALE GENOMIC DNA]</scope>
    <source>
        <strain evidence="5">B10K-DU-005-73</strain>
        <tissue evidence="5">Liver</tissue>
    </source>
</reference>
<dbReference type="GO" id="GO:0004190">
    <property type="term" value="F:aspartic-type endopeptidase activity"/>
    <property type="evidence" value="ECO:0007669"/>
    <property type="project" value="UniProtKB-KW"/>
</dbReference>
<dbReference type="Proteomes" id="UP000541811">
    <property type="component" value="Unassembled WGS sequence"/>
</dbReference>
<keyword evidence="6" id="KW-1185">Reference proteome</keyword>
<dbReference type="PROSITE" id="PS50175">
    <property type="entry name" value="ASP_PROT_RETROV"/>
    <property type="match status" value="1"/>
</dbReference>
<dbReference type="PANTHER" id="PTHR19422:SF123">
    <property type="entry name" value="RT1 CLASS I, LOCUS CE15"/>
    <property type="match status" value="1"/>
</dbReference>
<organism evidence="5 6">
    <name type="scientific">Arenaria interpres</name>
    <name type="common">Ruddy turnstone</name>
    <name type="synonym">Tringa interpres</name>
    <dbReference type="NCBI Taxonomy" id="54971"/>
    <lineage>
        <taxon>Eukaryota</taxon>
        <taxon>Metazoa</taxon>
        <taxon>Chordata</taxon>
        <taxon>Craniata</taxon>
        <taxon>Vertebrata</taxon>
        <taxon>Euteleostomi</taxon>
        <taxon>Archelosauria</taxon>
        <taxon>Archosauria</taxon>
        <taxon>Dinosauria</taxon>
        <taxon>Saurischia</taxon>
        <taxon>Theropoda</taxon>
        <taxon>Coelurosauria</taxon>
        <taxon>Aves</taxon>
        <taxon>Neognathae</taxon>
        <taxon>Neoaves</taxon>
        <taxon>Charadriiformes</taxon>
        <taxon>Scolopacidae</taxon>
        <taxon>Arenaria</taxon>
    </lineage>
</organism>
<dbReference type="Gene3D" id="2.40.70.10">
    <property type="entry name" value="Acid Proteases"/>
    <property type="match status" value="1"/>
</dbReference>
<accession>A0A7L0I3Q0</accession>
<keyword evidence="3" id="KW-0378">Hydrolase</keyword>
<gene>
    <name evidence="5" type="primary">Ervk9_2</name>
    <name evidence="5" type="ORF">AREINT_R13476</name>
</gene>
<dbReference type="PROSITE" id="PS00141">
    <property type="entry name" value="ASP_PROTEASE"/>
    <property type="match status" value="1"/>
</dbReference>
<protein>
    <submittedName>
        <fullName evidence="5">POK9 protein</fullName>
    </submittedName>
</protein>
<name>A0A7L0I3Q0_AREIN</name>
<evidence type="ECO:0000256" key="1">
    <source>
        <dbReference type="ARBA" id="ARBA00022670"/>
    </source>
</evidence>
<dbReference type="InterPro" id="IPR001995">
    <property type="entry name" value="Peptidase_A2_cat"/>
</dbReference>
<keyword evidence="2" id="KW-0064">Aspartyl protease</keyword>
<evidence type="ECO:0000313" key="5">
    <source>
        <dbReference type="EMBL" id="NXK25949.1"/>
    </source>
</evidence>
<comment type="caution">
    <text evidence="5">The sequence shown here is derived from an EMBL/GenBank/DDBJ whole genome shotgun (WGS) entry which is preliminary data.</text>
</comment>
<dbReference type="EMBL" id="VXAK01020855">
    <property type="protein sequence ID" value="NXK25949.1"/>
    <property type="molecule type" value="Genomic_DNA"/>
</dbReference>
<dbReference type="Pfam" id="PF00692">
    <property type="entry name" value="dUTPase"/>
    <property type="match status" value="1"/>
</dbReference>
<dbReference type="InterPro" id="IPR029054">
    <property type="entry name" value="dUTPase-like"/>
</dbReference>
<dbReference type="GO" id="GO:0006508">
    <property type="term" value="P:proteolysis"/>
    <property type="evidence" value="ECO:0007669"/>
    <property type="project" value="UniProtKB-KW"/>
</dbReference>
<evidence type="ECO:0000259" key="4">
    <source>
        <dbReference type="PROSITE" id="PS50175"/>
    </source>
</evidence>
<feature type="non-terminal residue" evidence="5">
    <location>
        <position position="1"/>
    </location>
</feature>
<proteinExistence type="predicted"/>
<feature type="non-terminal residue" evidence="5">
    <location>
        <position position="159"/>
    </location>
</feature>
<dbReference type="InterPro" id="IPR021109">
    <property type="entry name" value="Peptidase_aspartic_dom_sf"/>
</dbReference>
<evidence type="ECO:0000256" key="2">
    <source>
        <dbReference type="ARBA" id="ARBA00022750"/>
    </source>
</evidence>
<dbReference type="PANTHER" id="PTHR19422">
    <property type="entry name" value="GAG RETROVIRAL POLYPROTEIN"/>
    <property type="match status" value="1"/>
</dbReference>
<feature type="domain" description="Peptidase A2" evidence="4">
    <location>
        <begin position="145"/>
        <end position="159"/>
    </location>
</feature>
<evidence type="ECO:0000256" key="3">
    <source>
        <dbReference type="ARBA" id="ARBA00022801"/>
    </source>
</evidence>